<dbReference type="OrthoDB" id="5164681at2"/>
<name>A0A2P8ICL4_SACCR</name>
<accession>A0A2P8ICL4</accession>
<organism evidence="1 2">
    <name type="scientific">Saccharothrix carnea</name>
    <dbReference type="NCBI Taxonomy" id="1280637"/>
    <lineage>
        <taxon>Bacteria</taxon>
        <taxon>Bacillati</taxon>
        <taxon>Actinomycetota</taxon>
        <taxon>Actinomycetes</taxon>
        <taxon>Pseudonocardiales</taxon>
        <taxon>Pseudonocardiaceae</taxon>
        <taxon>Saccharothrix</taxon>
    </lineage>
</organism>
<comment type="caution">
    <text evidence="1">The sequence shown here is derived from an EMBL/GenBank/DDBJ whole genome shotgun (WGS) entry which is preliminary data.</text>
</comment>
<proteinExistence type="predicted"/>
<evidence type="ECO:0000313" key="2">
    <source>
        <dbReference type="Proteomes" id="UP000241118"/>
    </source>
</evidence>
<dbReference type="AlphaFoldDB" id="A0A2P8ICL4"/>
<sequence>MIRTTLLGVVGAAALVTAVALPGVGVADPLPGGLGPCVGPRCPAVFPPVHNGTFAGRDEAVNIFVGGDFLVAPTPVARRRRG</sequence>
<protein>
    <submittedName>
        <fullName evidence="1">Uncharacterized protein</fullName>
    </submittedName>
</protein>
<reference evidence="1 2" key="1">
    <citation type="submission" date="2018-03" db="EMBL/GenBank/DDBJ databases">
        <title>Genomic Encyclopedia of Type Strains, Phase III (KMG-III): the genomes of soil and plant-associated and newly described type strains.</title>
        <authorList>
            <person name="Whitman W."/>
        </authorList>
    </citation>
    <scope>NUCLEOTIDE SEQUENCE [LARGE SCALE GENOMIC DNA]</scope>
    <source>
        <strain evidence="1 2">CGMCC 4.7097</strain>
    </source>
</reference>
<dbReference type="RefSeq" id="WP_106615855.1">
    <property type="nucleotide sequence ID" value="NZ_PYAX01000004.1"/>
</dbReference>
<evidence type="ECO:0000313" key="1">
    <source>
        <dbReference type="EMBL" id="PSL56203.1"/>
    </source>
</evidence>
<gene>
    <name evidence="1" type="ORF">B0I31_104494</name>
</gene>
<keyword evidence="2" id="KW-1185">Reference proteome</keyword>
<dbReference type="Proteomes" id="UP000241118">
    <property type="component" value="Unassembled WGS sequence"/>
</dbReference>
<dbReference type="EMBL" id="PYAX01000004">
    <property type="protein sequence ID" value="PSL56203.1"/>
    <property type="molecule type" value="Genomic_DNA"/>
</dbReference>